<feature type="compositionally biased region" description="Polar residues" evidence="1">
    <location>
        <begin position="160"/>
        <end position="170"/>
    </location>
</feature>
<dbReference type="Gene3D" id="3.40.50.300">
    <property type="entry name" value="P-loop containing nucleotide triphosphate hydrolases"/>
    <property type="match status" value="1"/>
</dbReference>
<evidence type="ECO:0000256" key="1">
    <source>
        <dbReference type="SAM" id="MobiDB-lite"/>
    </source>
</evidence>
<name>A0A6J8F1E3_MYTCO</name>
<sequence length="170" mass="19424">MNTWWENESLIKFETPTSIFIVAPSGGGKTELTKQILKHVNGVFNTPTSKIYFCYSIWQKLYTDMQNEIKNIHFYEGLPSMTEINDWGAEEGHKILVLDDLVIKGGNSEELVHMMCVARYRKPPTEKENMIKNKQDGGEVTITPPSTNTPRKDTTHKPMNKNTRFTRSGA</sequence>
<dbReference type="SUPFAM" id="SSF52540">
    <property type="entry name" value="P-loop containing nucleoside triphosphate hydrolases"/>
    <property type="match status" value="1"/>
</dbReference>
<evidence type="ECO:0000313" key="3">
    <source>
        <dbReference type="Proteomes" id="UP000507470"/>
    </source>
</evidence>
<organism evidence="2 3">
    <name type="scientific">Mytilus coruscus</name>
    <name type="common">Sea mussel</name>
    <dbReference type="NCBI Taxonomy" id="42192"/>
    <lineage>
        <taxon>Eukaryota</taxon>
        <taxon>Metazoa</taxon>
        <taxon>Spiralia</taxon>
        <taxon>Lophotrochozoa</taxon>
        <taxon>Mollusca</taxon>
        <taxon>Bivalvia</taxon>
        <taxon>Autobranchia</taxon>
        <taxon>Pteriomorphia</taxon>
        <taxon>Mytilida</taxon>
        <taxon>Mytiloidea</taxon>
        <taxon>Mytilidae</taxon>
        <taxon>Mytilinae</taxon>
        <taxon>Mytilus</taxon>
    </lineage>
</organism>
<protein>
    <submittedName>
        <fullName evidence="2">Uncharacterized protein</fullName>
    </submittedName>
</protein>
<dbReference type="EMBL" id="CACVKT020010436">
    <property type="protein sequence ID" value="CAC5426557.1"/>
    <property type="molecule type" value="Genomic_DNA"/>
</dbReference>
<evidence type="ECO:0000313" key="2">
    <source>
        <dbReference type="EMBL" id="CAC5426557.1"/>
    </source>
</evidence>
<reference evidence="2 3" key="1">
    <citation type="submission" date="2020-06" db="EMBL/GenBank/DDBJ databases">
        <authorList>
            <person name="Li R."/>
            <person name="Bekaert M."/>
        </authorList>
    </citation>
    <scope>NUCLEOTIDE SEQUENCE [LARGE SCALE GENOMIC DNA]</scope>
    <source>
        <strain evidence="3">wild</strain>
    </source>
</reference>
<feature type="region of interest" description="Disordered" evidence="1">
    <location>
        <begin position="129"/>
        <end position="170"/>
    </location>
</feature>
<dbReference type="InterPro" id="IPR027417">
    <property type="entry name" value="P-loop_NTPase"/>
</dbReference>
<gene>
    <name evidence="2" type="ORF">MCOR_58253</name>
</gene>
<accession>A0A6J8F1E3</accession>
<dbReference type="Proteomes" id="UP000507470">
    <property type="component" value="Unassembled WGS sequence"/>
</dbReference>
<dbReference type="AlphaFoldDB" id="A0A6J8F1E3"/>
<keyword evidence="3" id="KW-1185">Reference proteome</keyword>
<proteinExistence type="predicted"/>
<dbReference type="OrthoDB" id="6046937at2759"/>